<comment type="caution">
    <text evidence="6">The sequence shown here is derived from an EMBL/GenBank/DDBJ whole genome shotgun (WGS) entry which is preliminary data.</text>
</comment>
<dbReference type="PATRIC" id="fig|1423729.3.peg.1293"/>
<sequence>MQISWSYDGESPISVKTFLKQEGVSRRLLASIRFNGGKLLINGSEGRKIDKMVNGDELVINLPSEKISSFLVPSFVPISILYEDQDYLVVDKPAGVASIPSNLHKEDSLVARVLGYYRIRGYKGIGPHIATRLDRDTSGIVLFAKHRYAHAMIDEQLKRHKIKKFYYAILQGKLITKHLLVNLPIGRMPGSLVKRTVVEKGKSASTEYWKIAEFQKYNVCKVQLHTGRTHQIRVHSAFLGMPLVGDTLYGGSSQCSLQRQALHCQQITFFHPFLNKELTIKSEIAADMQMFINNKINIKG</sequence>
<dbReference type="GO" id="GO:0009982">
    <property type="term" value="F:pseudouridine synthase activity"/>
    <property type="evidence" value="ECO:0007669"/>
    <property type="project" value="InterPro"/>
</dbReference>
<evidence type="ECO:0000256" key="4">
    <source>
        <dbReference type="RuleBase" id="RU362028"/>
    </source>
</evidence>
<dbReference type="InterPro" id="IPR006145">
    <property type="entry name" value="PsdUridine_synth_RsuA/RluA"/>
</dbReference>
<evidence type="ECO:0000256" key="2">
    <source>
        <dbReference type="ARBA" id="ARBA00010876"/>
    </source>
</evidence>
<dbReference type="STRING" id="1423729.FC80_GL001273"/>
<dbReference type="NCBIfam" id="TIGR00005">
    <property type="entry name" value="rluA_subfam"/>
    <property type="match status" value="1"/>
</dbReference>
<evidence type="ECO:0000259" key="5">
    <source>
        <dbReference type="Pfam" id="PF00849"/>
    </source>
</evidence>
<dbReference type="InterPro" id="IPR050188">
    <property type="entry name" value="RluA_PseudoU_synthase"/>
</dbReference>
<reference evidence="6 7" key="1">
    <citation type="journal article" date="2015" name="Genome Announc.">
        <title>Expanding the biotechnology potential of lactobacilli through comparative genomics of 213 strains and associated genera.</title>
        <authorList>
            <person name="Sun Z."/>
            <person name="Harris H.M."/>
            <person name="McCann A."/>
            <person name="Guo C."/>
            <person name="Argimon S."/>
            <person name="Zhang W."/>
            <person name="Yang X."/>
            <person name="Jeffery I.B."/>
            <person name="Cooney J.C."/>
            <person name="Kagawa T.F."/>
            <person name="Liu W."/>
            <person name="Song Y."/>
            <person name="Salvetti E."/>
            <person name="Wrobel A."/>
            <person name="Rasinkangas P."/>
            <person name="Parkhill J."/>
            <person name="Rea M.C."/>
            <person name="O'Sullivan O."/>
            <person name="Ritari J."/>
            <person name="Douillard F.P."/>
            <person name="Paul Ross R."/>
            <person name="Yang R."/>
            <person name="Briner A.E."/>
            <person name="Felis G.E."/>
            <person name="de Vos W.M."/>
            <person name="Barrangou R."/>
            <person name="Klaenhammer T.R."/>
            <person name="Caufield P.W."/>
            <person name="Cui Y."/>
            <person name="Zhang H."/>
            <person name="O'Toole P.W."/>
        </authorList>
    </citation>
    <scope>NUCLEOTIDE SEQUENCE [LARGE SCALE GENOMIC DNA]</scope>
    <source>
        <strain evidence="6 7">DSM 21116</strain>
    </source>
</reference>
<evidence type="ECO:0000256" key="1">
    <source>
        <dbReference type="ARBA" id="ARBA00000073"/>
    </source>
</evidence>
<evidence type="ECO:0000313" key="7">
    <source>
        <dbReference type="Proteomes" id="UP000051131"/>
    </source>
</evidence>
<dbReference type="AlphaFoldDB" id="A0A0R2CGY7"/>
<dbReference type="InterPro" id="IPR006224">
    <property type="entry name" value="PsdUridine_synth_RluA-like_CS"/>
</dbReference>
<feature type="active site" evidence="3">
    <location>
        <position position="134"/>
    </location>
</feature>
<dbReference type="SUPFAM" id="SSF55120">
    <property type="entry name" value="Pseudouridine synthase"/>
    <property type="match status" value="1"/>
</dbReference>
<dbReference type="PANTHER" id="PTHR21600:SF35">
    <property type="entry name" value="PSEUDOURIDINE SYNTHASE"/>
    <property type="match status" value="1"/>
</dbReference>
<dbReference type="Proteomes" id="UP000051131">
    <property type="component" value="Unassembled WGS sequence"/>
</dbReference>
<dbReference type="GO" id="GO:0000455">
    <property type="term" value="P:enzyme-directed rRNA pseudouridine synthesis"/>
    <property type="evidence" value="ECO:0007669"/>
    <property type="project" value="TreeGrafter"/>
</dbReference>
<protein>
    <recommendedName>
        <fullName evidence="4">Pseudouridine synthase</fullName>
        <ecNumber evidence="4">5.4.99.-</ecNumber>
    </recommendedName>
</protein>
<accession>A0A0R2CGY7</accession>
<gene>
    <name evidence="6" type="ORF">FC80_GL001273</name>
</gene>
<dbReference type="CDD" id="cd02869">
    <property type="entry name" value="PseudoU_synth_RluA_like"/>
    <property type="match status" value="1"/>
</dbReference>
<dbReference type="OrthoDB" id="9807829at2"/>
<organism evidence="6 7">
    <name type="scientific">Liquorilactobacillus cacaonum DSM 21116</name>
    <dbReference type="NCBI Taxonomy" id="1423729"/>
    <lineage>
        <taxon>Bacteria</taxon>
        <taxon>Bacillati</taxon>
        <taxon>Bacillota</taxon>
        <taxon>Bacilli</taxon>
        <taxon>Lactobacillales</taxon>
        <taxon>Lactobacillaceae</taxon>
        <taxon>Liquorilactobacillus</taxon>
    </lineage>
</organism>
<comment type="similarity">
    <text evidence="2 4">Belongs to the pseudouridine synthase RluA family.</text>
</comment>
<dbReference type="InterPro" id="IPR006225">
    <property type="entry name" value="PsdUridine_synth_RluC/D"/>
</dbReference>
<comment type="catalytic activity">
    <reaction evidence="1 4">
        <text>a uridine in RNA = a pseudouridine in RNA</text>
        <dbReference type="Rhea" id="RHEA:48348"/>
        <dbReference type="Rhea" id="RHEA-COMP:12068"/>
        <dbReference type="Rhea" id="RHEA-COMP:12069"/>
        <dbReference type="ChEBI" id="CHEBI:65314"/>
        <dbReference type="ChEBI" id="CHEBI:65315"/>
    </reaction>
</comment>
<dbReference type="Pfam" id="PF00849">
    <property type="entry name" value="PseudoU_synth_2"/>
    <property type="match status" value="1"/>
</dbReference>
<dbReference type="InterPro" id="IPR020103">
    <property type="entry name" value="PsdUridine_synth_cat_dom_sf"/>
</dbReference>
<dbReference type="GO" id="GO:0140098">
    <property type="term" value="F:catalytic activity, acting on RNA"/>
    <property type="evidence" value="ECO:0007669"/>
    <property type="project" value="UniProtKB-ARBA"/>
</dbReference>
<dbReference type="GO" id="GO:0003723">
    <property type="term" value="F:RNA binding"/>
    <property type="evidence" value="ECO:0007669"/>
    <property type="project" value="InterPro"/>
</dbReference>
<comment type="function">
    <text evidence="4">Responsible for synthesis of pseudouridine from uracil.</text>
</comment>
<dbReference type="EC" id="5.4.99.-" evidence="4"/>
<dbReference type="PANTHER" id="PTHR21600">
    <property type="entry name" value="MITOCHONDRIAL RNA PSEUDOURIDINE SYNTHASE"/>
    <property type="match status" value="1"/>
</dbReference>
<evidence type="ECO:0000256" key="3">
    <source>
        <dbReference type="PIRSR" id="PIRSR606225-1"/>
    </source>
</evidence>
<feature type="domain" description="Pseudouridine synthase RsuA/RluA-like" evidence="5">
    <location>
        <begin position="86"/>
        <end position="237"/>
    </location>
</feature>
<keyword evidence="4" id="KW-0413">Isomerase</keyword>
<dbReference type="RefSeq" id="WP_057829491.1">
    <property type="nucleotide sequence ID" value="NZ_AYZE01000015.1"/>
</dbReference>
<evidence type="ECO:0000313" key="6">
    <source>
        <dbReference type="EMBL" id="KRM90370.1"/>
    </source>
</evidence>
<dbReference type="PROSITE" id="PS01129">
    <property type="entry name" value="PSI_RLU"/>
    <property type="match status" value="1"/>
</dbReference>
<proteinExistence type="inferred from homology"/>
<keyword evidence="7" id="KW-1185">Reference proteome</keyword>
<name>A0A0R2CGY7_9LACO</name>
<dbReference type="EMBL" id="AYZE01000015">
    <property type="protein sequence ID" value="KRM90370.1"/>
    <property type="molecule type" value="Genomic_DNA"/>
</dbReference>
<dbReference type="Gene3D" id="3.30.2350.10">
    <property type="entry name" value="Pseudouridine synthase"/>
    <property type="match status" value="1"/>
</dbReference>